<evidence type="ECO:0000313" key="3">
    <source>
        <dbReference type="Proteomes" id="UP000246005"/>
    </source>
</evidence>
<dbReference type="EMBL" id="QGHB01000016">
    <property type="protein sequence ID" value="PWK81667.1"/>
    <property type="molecule type" value="Genomic_DNA"/>
</dbReference>
<dbReference type="Proteomes" id="UP000246005">
    <property type="component" value="Unassembled WGS sequence"/>
</dbReference>
<feature type="domain" description="HTH luxR-type" evidence="1">
    <location>
        <begin position="11"/>
        <end position="68"/>
    </location>
</feature>
<dbReference type="Gene3D" id="1.10.10.10">
    <property type="entry name" value="Winged helix-like DNA-binding domain superfamily/Winged helix DNA-binding domain"/>
    <property type="match status" value="1"/>
</dbReference>
<evidence type="ECO:0000259" key="1">
    <source>
        <dbReference type="SMART" id="SM00421"/>
    </source>
</evidence>
<name>A0A316HNQ1_9PSEU</name>
<dbReference type="InterPro" id="IPR036388">
    <property type="entry name" value="WH-like_DNA-bd_sf"/>
</dbReference>
<dbReference type="GO" id="GO:0006355">
    <property type="term" value="P:regulation of DNA-templated transcription"/>
    <property type="evidence" value="ECO:0007669"/>
    <property type="project" value="InterPro"/>
</dbReference>
<dbReference type="Pfam" id="PF00196">
    <property type="entry name" value="GerE"/>
    <property type="match status" value="1"/>
</dbReference>
<protein>
    <submittedName>
        <fullName evidence="2">DNA-binding CsgD family transcriptional regulator</fullName>
    </submittedName>
</protein>
<dbReference type="InterPro" id="IPR000792">
    <property type="entry name" value="Tscrpt_reg_LuxR_C"/>
</dbReference>
<keyword evidence="2" id="KW-0238">DNA-binding</keyword>
<proteinExistence type="predicted"/>
<evidence type="ECO:0000313" key="2">
    <source>
        <dbReference type="EMBL" id="PWK81667.1"/>
    </source>
</evidence>
<comment type="caution">
    <text evidence="2">The sequence shown here is derived from an EMBL/GenBank/DDBJ whole genome shotgun (WGS) entry which is preliminary data.</text>
</comment>
<organism evidence="2 3">
    <name type="scientific">Lentzea atacamensis</name>
    <dbReference type="NCBI Taxonomy" id="531938"/>
    <lineage>
        <taxon>Bacteria</taxon>
        <taxon>Bacillati</taxon>
        <taxon>Actinomycetota</taxon>
        <taxon>Actinomycetes</taxon>
        <taxon>Pseudonocardiales</taxon>
        <taxon>Pseudonocardiaceae</taxon>
        <taxon>Lentzea</taxon>
    </lineage>
</organism>
<accession>A0A316HNQ1</accession>
<sequence length="74" mass="8077">MKCSECGAVKPPALRPRELQALSLLAEGLEHPEVAGRMFIGLNTAYQYSKRIRAYFGASSTPEAVAKARLWGVI</sequence>
<reference evidence="2 3" key="1">
    <citation type="submission" date="2018-05" db="EMBL/GenBank/DDBJ databases">
        <title>Genomic Encyclopedia of Type Strains, Phase IV (KMG-IV): sequencing the most valuable type-strain genomes for metagenomic binning, comparative biology and taxonomic classification.</title>
        <authorList>
            <person name="Goeker M."/>
        </authorList>
    </citation>
    <scope>NUCLEOTIDE SEQUENCE [LARGE SCALE GENOMIC DNA]</scope>
    <source>
        <strain evidence="2 3">DSM 45480</strain>
    </source>
</reference>
<dbReference type="RefSeq" id="WP_109641147.1">
    <property type="nucleotide sequence ID" value="NZ_QGHB01000016.1"/>
</dbReference>
<gene>
    <name evidence="2" type="ORF">C8D88_11678</name>
</gene>
<dbReference type="SUPFAM" id="SSF46894">
    <property type="entry name" value="C-terminal effector domain of the bipartite response regulators"/>
    <property type="match status" value="1"/>
</dbReference>
<dbReference type="InterPro" id="IPR016032">
    <property type="entry name" value="Sig_transdc_resp-reg_C-effctor"/>
</dbReference>
<dbReference type="AlphaFoldDB" id="A0A316HNQ1"/>
<dbReference type="GO" id="GO:0003677">
    <property type="term" value="F:DNA binding"/>
    <property type="evidence" value="ECO:0007669"/>
    <property type="project" value="UniProtKB-KW"/>
</dbReference>
<dbReference type="SMART" id="SM00421">
    <property type="entry name" value="HTH_LUXR"/>
    <property type="match status" value="1"/>
</dbReference>